<proteinExistence type="inferred from homology"/>
<dbReference type="Pfam" id="PF03572">
    <property type="entry name" value="Peptidase_S41"/>
    <property type="match status" value="1"/>
</dbReference>
<dbReference type="SUPFAM" id="SSF52096">
    <property type="entry name" value="ClpP/crotonase"/>
    <property type="match status" value="1"/>
</dbReference>
<accession>A0A2T4UMV3</accession>
<protein>
    <submittedName>
        <fullName evidence="9">Carboxyl-terminal protease</fullName>
    </submittedName>
</protein>
<dbReference type="Gene3D" id="3.90.226.10">
    <property type="entry name" value="2-enoyl-CoA Hydratase, Chain A, domain 1"/>
    <property type="match status" value="1"/>
</dbReference>
<dbReference type="SMART" id="SM00228">
    <property type="entry name" value="PDZ"/>
    <property type="match status" value="1"/>
</dbReference>
<keyword evidence="7" id="KW-0472">Membrane</keyword>
<organism evidence="9 10">
    <name type="scientific">Paraconexibacter algicola</name>
    <dbReference type="NCBI Taxonomy" id="2133960"/>
    <lineage>
        <taxon>Bacteria</taxon>
        <taxon>Bacillati</taxon>
        <taxon>Actinomycetota</taxon>
        <taxon>Thermoleophilia</taxon>
        <taxon>Solirubrobacterales</taxon>
        <taxon>Paraconexibacteraceae</taxon>
        <taxon>Paraconexibacter</taxon>
    </lineage>
</organism>
<dbReference type="Proteomes" id="UP000240739">
    <property type="component" value="Unassembled WGS sequence"/>
</dbReference>
<keyword evidence="3 5" id="KW-0378">Hydrolase</keyword>
<dbReference type="InterPro" id="IPR005151">
    <property type="entry name" value="Tail-specific_protease"/>
</dbReference>
<dbReference type="EMBL" id="PYYB01000001">
    <property type="protein sequence ID" value="PTL60565.1"/>
    <property type="molecule type" value="Genomic_DNA"/>
</dbReference>
<evidence type="ECO:0000256" key="5">
    <source>
        <dbReference type="RuleBase" id="RU004404"/>
    </source>
</evidence>
<sequence length="419" mass="44210">MLDDPRHQPGHDPAGGPLRPPAGLGPFVRTAVVAVVLCLALLAGGIYLGGHPDSLPDFARDALVGDQDTRVVREALDTIEDRYYAKVGPEKLTDAAIAGAVQSLDDRFSNYFTPAEYRQFQDVQNSEFSGVGLTVGEHPEGLRISDVYDDTPAERAGLKAGDVIVAVNGRSLKGQKSGQATDRIKGPPGTKVTLTVSRDGKRRDYDLTRARVSVPVVASRVETVDGKKLAVIGLAQFSSGAHAEVYAAIRKSLAAGAQGIVFDLRRNGGGLVSEAQLVASAFLPDGPIVSTRGRSVPSRTLNATGDPVAKDIPLVVLVDRDTASASEIVTGALQDRDRAEVVGTKTFGKGVFQEVIQLSNGGALDITAGQYFTPKGRNLGGKGVKQGAGIQPDVRAQDDLDTTKDEGLDRALTELRKKL</sequence>
<evidence type="ECO:0000313" key="10">
    <source>
        <dbReference type="Proteomes" id="UP000240739"/>
    </source>
</evidence>
<evidence type="ECO:0000256" key="2">
    <source>
        <dbReference type="ARBA" id="ARBA00022670"/>
    </source>
</evidence>
<gene>
    <name evidence="9" type="ORF">C7Y72_13410</name>
</gene>
<keyword evidence="4 5" id="KW-0720">Serine protease</keyword>
<name>A0A2T4UMV3_9ACTN</name>
<dbReference type="OrthoDB" id="9812068at2"/>
<keyword evidence="7" id="KW-0812">Transmembrane</keyword>
<dbReference type="InterPro" id="IPR041489">
    <property type="entry name" value="PDZ_6"/>
</dbReference>
<dbReference type="GO" id="GO:0008236">
    <property type="term" value="F:serine-type peptidase activity"/>
    <property type="evidence" value="ECO:0007669"/>
    <property type="project" value="UniProtKB-KW"/>
</dbReference>
<dbReference type="GO" id="GO:0004175">
    <property type="term" value="F:endopeptidase activity"/>
    <property type="evidence" value="ECO:0007669"/>
    <property type="project" value="TreeGrafter"/>
</dbReference>
<dbReference type="NCBIfam" id="TIGR00225">
    <property type="entry name" value="prc"/>
    <property type="match status" value="1"/>
</dbReference>
<dbReference type="GO" id="GO:0030288">
    <property type="term" value="C:outer membrane-bounded periplasmic space"/>
    <property type="evidence" value="ECO:0007669"/>
    <property type="project" value="TreeGrafter"/>
</dbReference>
<dbReference type="CDD" id="cd07560">
    <property type="entry name" value="Peptidase_S41_CPP"/>
    <property type="match status" value="1"/>
</dbReference>
<evidence type="ECO:0000256" key="7">
    <source>
        <dbReference type="SAM" id="Phobius"/>
    </source>
</evidence>
<comment type="similarity">
    <text evidence="1 5">Belongs to the peptidase S41A family.</text>
</comment>
<dbReference type="RefSeq" id="WP_107569313.1">
    <property type="nucleotide sequence ID" value="NZ_PYYB01000001.1"/>
</dbReference>
<dbReference type="SMART" id="SM00245">
    <property type="entry name" value="TSPc"/>
    <property type="match status" value="1"/>
</dbReference>
<dbReference type="CDD" id="cd06782">
    <property type="entry name" value="cpPDZ_CPP-like"/>
    <property type="match status" value="1"/>
</dbReference>
<feature type="domain" description="PDZ" evidence="8">
    <location>
        <begin position="120"/>
        <end position="185"/>
    </location>
</feature>
<dbReference type="Pfam" id="PF22694">
    <property type="entry name" value="CtpB_N-like"/>
    <property type="match status" value="1"/>
</dbReference>
<dbReference type="Pfam" id="PF17820">
    <property type="entry name" value="PDZ_6"/>
    <property type="match status" value="1"/>
</dbReference>
<dbReference type="InterPro" id="IPR055210">
    <property type="entry name" value="CtpA/B_N"/>
</dbReference>
<evidence type="ECO:0000256" key="3">
    <source>
        <dbReference type="ARBA" id="ARBA00022801"/>
    </source>
</evidence>
<dbReference type="InterPro" id="IPR029045">
    <property type="entry name" value="ClpP/crotonase-like_dom_sf"/>
</dbReference>
<keyword evidence="10" id="KW-1185">Reference proteome</keyword>
<dbReference type="Gene3D" id="2.30.42.10">
    <property type="match status" value="1"/>
</dbReference>
<dbReference type="InterPro" id="IPR001478">
    <property type="entry name" value="PDZ"/>
</dbReference>
<dbReference type="PANTHER" id="PTHR32060:SF30">
    <property type="entry name" value="CARBOXY-TERMINAL PROCESSING PROTEASE CTPA"/>
    <property type="match status" value="1"/>
</dbReference>
<evidence type="ECO:0000256" key="6">
    <source>
        <dbReference type="SAM" id="MobiDB-lite"/>
    </source>
</evidence>
<keyword evidence="2 5" id="KW-0645">Protease</keyword>
<feature type="transmembrane region" description="Helical" evidence="7">
    <location>
        <begin position="27"/>
        <end position="50"/>
    </location>
</feature>
<dbReference type="GO" id="GO:0007165">
    <property type="term" value="P:signal transduction"/>
    <property type="evidence" value="ECO:0007669"/>
    <property type="project" value="TreeGrafter"/>
</dbReference>
<evidence type="ECO:0000313" key="9">
    <source>
        <dbReference type="EMBL" id="PTL60565.1"/>
    </source>
</evidence>
<evidence type="ECO:0000259" key="8">
    <source>
        <dbReference type="PROSITE" id="PS50106"/>
    </source>
</evidence>
<dbReference type="InterPro" id="IPR036034">
    <property type="entry name" value="PDZ_sf"/>
</dbReference>
<evidence type="ECO:0000256" key="4">
    <source>
        <dbReference type="ARBA" id="ARBA00022825"/>
    </source>
</evidence>
<evidence type="ECO:0000256" key="1">
    <source>
        <dbReference type="ARBA" id="ARBA00009179"/>
    </source>
</evidence>
<dbReference type="AlphaFoldDB" id="A0A2T4UMV3"/>
<dbReference type="SUPFAM" id="SSF50156">
    <property type="entry name" value="PDZ domain-like"/>
    <property type="match status" value="1"/>
</dbReference>
<dbReference type="PANTHER" id="PTHR32060">
    <property type="entry name" value="TAIL-SPECIFIC PROTEASE"/>
    <property type="match status" value="1"/>
</dbReference>
<dbReference type="PROSITE" id="PS50106">
    <property type="entry name" value="PDZ"/>
    <property type="match status" value="1"/>
</dbReference>
<reference evidence="9 10" key="1">
    <citation type="submission" date="2018-03" db="EMBL/GenBank/DDBJ databases">
        <title>Aquarubrobacter algicola gen. nov., sp. nov., a novel actinobacterium isolated from shallow eutrophic lake during the end of cyanobacterial harmful algal blooms.</title>
        <authorList>
            <person name="Chun S.J."/>
        </authorList>
    </citation>
    <scope>NUCLEOTIDE SEQUENCE [LARGE SCALE GENOMIC DNA]</scope>
    <source>
        <strain evidence="9 10">Seoho-28</strain>
    </source>
</reference>
<dbReference type="InterPro" id="IPR004447">
    <property type="entry name" value="Peptidase_S41A"/>
</dbReference>
<dbReference type="GO" id="GO:0006508">
    <property type="term" value="P:proteolysis"/>
    <property type="evidence" value="ECO:0007669"/>
    <property type="project" value="UniProtKB-KW"/>
</dbReference>
<feature type="region of interest" description="Disordered" evidence="6">
    <location>
        <begin position="381"/>
        <end position="402"/>
    </location>
</feature>
<comment type="caution">
    <text evidence="9">The sequence shown here is derived from an EMBL/GenBank/DDBJ whole genome shotgun (WGS) entry which is preliminary data.</text>
</comment>
<keyword evidence="7" id="KW-1133">Transmembrane helix</keyword>
<dbReference type="Gene3D" id="3.30.750.44">
    <property type="match status" value="1"/>
</dbReference>